<evidence type="ECO:0000259" key="2">
    <source>
        <dbReference type="Pfam" id="PF20081"/>
    </source>
</evidence>
<protein>
    <submittedName>
        <fullName evidence="4">DUF6475 domain-containing protein</fullName>
    </submittedName>
</protein>
<evidence type="ECO:0000256" key="1">
    <source>
        <dbReference type="SAM" id="MobiDB-lite"/>
    </source>
</evidence>
<dbReference type="EMBL" id="JAPFCC010000001">
    <property type="protein sequence ID" value="MCW7556465.1"/>
    <property type="molecule type" value="Genomic_DNA"/>
</dbReference>
<organism evidence="4 5">
    <name type="scientific">Endozoicomonas gorgoniicola</name>
    <dbReference type="NCBI Taxonomy" id="1234144"/>
    <lineage>
        <taxon>Bacteria</taxon>
        <taxon>Pseudomonadati</taxon>
        <taxon>Pseudomonadota</taxon>
        <taxon>Gammaproteobacteria</taxon>
        <taxon>Oceanospirillales</taxon>
        <taxon>Endozoicomonadaceae</taxon>
        <taxon>Endozoicomonas</taxon>
    </lineage>
</organism>
<dbReference type="EMBL" id="JAPFCC010000002">
    <property type="protein sequence ID" value="MCW7556514.1"/>
    <property type="molecule type" value="Genomic_DNA"/>
</dbReference>
<evidence type="ECO:0000313" key="4">
    <source>
        <dbReference type="EMBL" id="MCW7556514.1"/>
    </source>
</evidence>
<name>A0ABT3N5P3_9GAMM</name>
<dbReference type="RefSeq" id="WP_262566145.1">
    <property type="nucleotide sequence ID" value="NZ_CP103299.1"/>
</dbReference>
<evidence type="ECO:0000313" key="5">
    <source>
        <dbReference type="Proteomes" id="UP001209854"/>
    </source>
</evidence>
<evidence type="ECO:0000313" key="3">
    <source>
        <dbReference type="EMBL" id="MCW7556465.1"/>
    </source>
</evidence>
<dbReference type="InterPro" id="IPR045521">
    <property type="entry name" value="DUF6475"/>
</dbReference>
<accession>A0ABT3N5P3</accession>
<sequence>MDVKNPQQVEEFTSLMTGIAEYYGNELSPSGIKVYMLGLQRFELPDLKRACSLHMQSPDKGQFMPKVADLIRIIEGDTGSQAGQAWVKADKALRIQGPYRDVCFDDPIIHRVIDDMGGWIHFCTRADENEYPFQQKEFERRYQGYAVRPLQDYPKLLVGMATHQNGVKGHSRRELPALIGDVDAAMRVYQGGVNPAQQINDKRTSVAKFIASMESKTGKSLAIENQSRGKESDHEQDA</sequence>
<keyword evidence="5" id="KW-1185">Reference proteome</keyword>
<proteinExistence type="predicted"/>
<gene>
    <name evidence="3" type="ORF">NX722_28285</name>
    <name evidence="4" type="ORF">NX722_28530</name>
</gene>
<feature type="domain" description="DUF6475" evidence="2">
    <location>
        <begin position="102"/>
        <end position="192"/>
    </location>
</feature>
<feature type="region of interest" description="Disordered" evidence="1">
    <location>
        <begin position="216"/>
        <end position="238"/>
    </location>
</feature>
<reference evidence="4 5" key="1">
    <citation type="submission" date="2022-10" db="EMBL/GenBank/DDBJ databases">
        <title>High-quality genome sequences of two octocoral-associated bacteria, Endozoicomonas euniceicola EF212 and Endozoicomonas gorgoniicola PS125.</title>
        <authorList>
            <person name="Chiou Y.-J."/>
            <person name="Chen Y.-H."/>
        </authorList>
    </citation>
    <scope>NUCLEOTIDE SEQUENCE [LARGE SCALE GENOMIC DNA]</scope>
    <source>
        <strain evidence="4 5">PS125</strain>
    </source>
</reference>
<dbReference type="Pfam" id="PF20081">
    <property type="entry name" value="DUF6475"/>
    <property type="match status" value="1"/>
</dbReference>
<feature type="compositionally biased region" description="Basic and acidic residues" evidence="1">
    <location>
        <begin position="227"/>
        <end position="238"/>
    </location>
</feature>
<comment type="caution">
    <text evidence="4">The sequence shown here is derived from an EMBL/GenBank/DDBJ whole genome shotgun (WGS) entry which is preliminary data.</text>
</comment>
<dbReference type="Proteomes" id="UP001209854">
    <property type="component" value="Unassembled WGS sequence"/>
</dbReference>